<dbReference type="Proteomes" id="UP000178764">
    <property type="component" value="Unassembled WGS sequence"/>
</dbReference>
<dbReference type="EMBL" id="MEZT01000003">
    <property type="protein sequence ID" value="OGD57333.1"/>
    <property type="molecule type" value="Genomic_DNA"/>
</dbReference>
<proteinExistence type="predicted"/>
<sequence length="68" mass="8111">MEKEFWNPLSFITLMSALVYLGWYFYKYSKSETLTSNYWLRTLSSSASISFLMFGSWGILVLAFYYLF</sequence>
<name>A0A1F5DQC6_9BACT</name>
<feature type="transmembrane region" description="Helical" evidence="1">
    <location>
        <begin position="6"/>
        <end position="26"/>
    </location>
</feature>
<feature type="transmembrane region" description="Helical" evidence="1">
    <location>
        <begin position="47"/>
        <end position="67"/>
    </location>
</feature>
<keyword evidence="1" id="KW-1133">Transmembrane helix</keyword>
<accession>A0A1F5DQC6</accession>
<dbReference type="AlphaFoldDB" id="A0A1F5DQC6"/>
<protein>
    <submittedName>
        <fullName evidence="2">Uncharacterized protein</fullName>
    </submittedName>
</protein>
<keyword evidence="1" id="KW-0812">Transmembrane</keyword>
<evidence type="ECO:0000256" key="1">
    <source>
        <dbReference type="SAM" id="Phobius"/>
    </source>
</evidence>
<gene>
    <name evidence="2" type="ORF">A2V71_00745</name>
</gene>
<evidence type="ECO:0000313" key="2">
    <source>
        <dbReference type="EMBL" id="OGD57333.1"/>
    </source>
</evidence>
<keyword evidence="1" id="KW-0472">Membrane</keyword>
<comment type="caution">
    <text evidence="2">The sequence shown here is derived from an EMBL/GenBank/DDBJ whole genome shotgun (WGS) entry which is preliminary data.</text>
</comment>
<organism evidence="2 3">
    <name type="scientific">Candidatus Berkelbacteria bacterium RBG_13_40_8</name>
    <dbReference type="NCBI Taxonomy" id="1797467"/>
    <lineage>
        <taxon>Bacteria</taxon>
        <taxon>Candidatus Berkelbacteria</taxon>
    </lineage>
</organism>
<evidence type="ECO:0000313" key="3">
    <source>
        <dbReference type="Proteomes" id="UP000178764"/>
    </source>
</evidence>
<reference evidence="2 3" key="1">
    <citation type="journal article" date="2016" name="Nat. Commun.">
        <title>Thousands of microbial genomes shed light on interconnected biogeochemical processes in an aquifer system.</title>
        <authorList>
            <person name="Anantharaman K."/>
            <person name="Brown C.T."/>
            <person name="Hug L.A."/>
            <person name="Sharon I."/>
            <person name="Castelle C.J."/>
            <person name="Probst A.J."/>
            <person name="Thomas B.C."/>
            <person name="Singh A."/>
            <person name="Wilkins M.J."/>
            <person name="Karaoz U."/>
            <person name="Brodie E.L."/>
            <person name="Williams K.H."/>
            <person name="Hubbard S.S."/>
            <person name="Banfield J.F."/>
        </authorList>
    </citation>
    <scope>NUCLEOTIDE SEQUENCE [LARGE SCALE GENOMIC DNA]</scope>
</reference>